<dbReference type="OrthoDB" id="14523at2759"/>
<dbReference type="AlphaFoldDB" id="A0A7R9MPS2"/>
<organism evidence="1">
    <name type="scientific">Oppiella nova</name>
    <dbReference type="NCBI Taxonomy" id="334625"/>
    <lineage>
        <taxon>Eukaryota</taxon>
        <taxon>Metazoa</taxon>
        <taxon>Ecdysozoa</taxon>
        <taxon>Arthropoda</taxon>
        <taxon>Chelicerata</taxon>
        <taxon>Arachnida</taxon>
        <taxon>Acari</taxon>
        <taxon>Acariformes</taxon>
        <taxon>Sarcoptiformes</taxon>
        <taxon>Oribatida</taxon>
        <taxon>Brachypylina</taxon>
        <taxon>Oppioidea</taxon>
        <taxon>Oppiidae</taxon>
        <taxon>Oppiella</taxon>
    </lineage>
</organism>
<accession>A0A7R9MPS2</accession>
<evidence type="ECO:0000313" key="2">
    <source>
        <dbReference type="Proteomes" id="UP000728032"/>
    </source>
</evidence>
<evidence type="ECO:0000313" key="1">
    <source>
        <dbReference type="EMBL" id="CAD7664190.1"/>
    </source>
</evidence>
<feature type="non-terminal residue" evidence="1">
    <location>
        <position position="1"/>
    </location>
</feature>
<keyword evidence="2" id="KW-1185">Reference proteome</keyword>
<dbReference type="Proteomes" id="UP000728032">
    <property type="component" value="Unassembled WGS sequence"/>
</dbReference>
<gene>
    <name evidence="1" type="ORF">ONB1V03_LOCUS20748</name>
</gene>
<protein>
    <submittedName>
        <fullName evidence="1">Uncharacterized protein</fullName>
    </submittedName>
</protein>
<sequence>MLGIYRKACKSLILGSKPLVSVATQSPHKLIPVISAANQKRWAATQPKTASTVKN</sequence>
<proteinExistence type="predicted"/>
<dbReference type="EMBL" id="OC951562">
    <property type="protein sequence ID" value="CAD7664190.1"/>
    <property type="molecule type" value="Genomic_DNA"/>
</dbReference>
<dbReference type="EMBL" id="CAJPVJ010036737">
    <property type="protein sequence ID" value="CAG2181327.1"/>
    <property type="molecule type" value="Genomic_DNA"/>
</dbReference>
<name>A0A7R9MPS2_9ACAR</name>
<reference evidence="1" key="1">
    <citation type="submission" date="2020-11" db="EMBL/GenBank/DDBJ databases">
        <authorList>
            <person name="Tran Van P."/>
        </authorList>
    </citation>
    <scope>NUCLEOTIDE SEQUENCE</scope>
</reference>